<name>A0A1I2H5G0_9BACT</name>
<dbReference type="Proteomes" id="UP000199400">
    <property type="component" value="Unassembled WGS sequence"/>
</dbReference>
<evidence type="ECO:0000313" key="2">
    <source>
        <dbReference type="Proteomes" id="UP000199400"/>
    </source>
</evidence>
<sequence>MTAIHGDVALEPAPWDAGLGARDEAAGATWSRRQIAGAAMA</sequence>
<proteinExistence type="predicted"/>
<gene>
    <name evidence="1" type="ORF">SAMN02745121_07702</name>
</gene>
<accession>A0A1I2H5G0</accession>
<reference evidence="2" key="1">
    <citation type="submission" date="2016-10" db="EMBL/GenBank/DDBJ databases">
        <authorList>
            <person name="Varghese N."/>
            <person name="Submissions S."/>
        </authorList>
    </citation>
    <scope>NUCLEOTIDE SEQUENCE [LARGE SCALE GENOMIC DNA]</scope>
    <source>
        <strain evidence="2">ATCC 25963</strain>
    </source>
</reference>
<evidence type="ECO:0000313" key="1">
    <source>
        <dbReference type="EMBL" id="SFF24613.1"/>
    </source>
</evidence>
<dbReference type="AlphaFoldDB" id="A0A1I2H5G0"/>
<organism evidence="1 2">
    <name type="scientific">Nannocystis exedens</name>
    <dbReference type="NCBI Taxonomy" id="54"/>
    <lineage>
        <taxon>Bacteria</taxon>
        <taxon>Pseudomonadati</taxon>
        <taxon>Myxococcota</taxon>
        <taxon>Polyangia</taxon>
        <taxon>Nannocystales</taxon>
        <taxon>Nannocystaceae</taxon>
        <taxon>Nannocystis</taxon>
    </lineage>
</organism>
<keyword evidence="2" id="KW-1185">Reference proteome</keyword>
<dbReference type="EMBL" id="FOMX01000038">
    <property type="protein sequence ID" value="SFF24613.1"/>
    <property type="molecule type" value="Genomic_DNA"/>
</dbReference>
<protein>
    <submittedName>
        <fullName evidence="1">Uncharacterized protein</fullName>
    </submittedName>
</protein>